<dbReference type="PANTHER" id="PTHR30221">
    <property type="entry name" value="SMALL-CONDUCTANCE MECHANOSENSITIVE CHANNEL"/>
    <property type="match status" value="1"/>
</dbReference>
<dbReference type="PANTHER" id="PTHR30221:SF8">
    <property type="entry name" value="SMALL-CONDUCTANCE MECHANOSENSITIVE CHANNEL"/>
    <property type="match status" value="1"/>
</dbReference>
<keyword evidence="6" id="KW-1003">Cell membrane</keyword>
<dbReference type="GO" id="GO:0008381">
    <property type="term" value="F:mechanosensitive monoatomic ion channel activity"/>
    <property type="evidence" value="ECO:0007669"/>
    <property type="project" value="InterPro"/>
</dbReference>
<dbReference type="RefSeq" id="WP_210535229.1">
    <property type="nucleotide sequence ID" value="NZ_JAGKTC010000001.1"/>
</dbReference>
<organism evidence="8 9">
    <name type="scientific">Pseudoxanthomonas helianthi</name>
    <dbReference type="NCBI Taxonomy" id="1453541"/>
    <lineage>
        <taxon>Bacteria</taxon>
        <taxon>Pseudomonadati</taxon>
        <taxon>Pseudomonadota</taxon>
        <taxon>Gammaproteobacteria</taxon>
        <taxon>Lysobacterales</taxon>
        <taxon>Lysobacteraceae</taxon>
        <taxon>Pseudoxanthomonas</taxon>
    </lineage>
</organism>
<dbReference type="Pfam" id="PF00924">
    <property type="entry name" value="MS_channel_2nd"/>
    <property type="match status" value="1"/>
</dbReference>
<evidence type="ECO:0000256" key="4">
    <source>
        <dbReference type="ARBA" id="ARBA00022989"/>
    </source>
</evidence>
<evidence type="ECO:0000256" key="2">
    <source>
        <dbReference type="ARBA" id="ARBA00008017"/>
    </source>
</evidence>
<dbReference type="Gene3D" id="1.10.287.1260">
    <property type="match status" value="1"/>
</dbReference>
<feature type="transmembrane region" description="Helical" evidence="6">
    <location>
        <begin position="73"/>
        <end position="91"/>
    </location>
</feature>
<dbReference type="InterPro" id="IPR023408">
    <property type="entry name" value="MscS_beta-dom_sf"/>
</dbReference>
<evidence type="ECO:0000256" key="6">
    <source>
        <dbReference type="RuleBase" id="RU369025"/>
    </source>
</evidence>
<feature type="domain" description="Mechanosensitive ion channel MscS" evidence="7">
    <location>
        <begin position="122"/>
        <end position="194"/>
    </location>
</feature>
<dbReference type="InterPro" id="IPR006685">
    <property type="entry name" value="MscS_channel_2nd"/>
</dbReference>
<keyword evidence="3 6" id="KW-0812">Transmembrane</keyword>
<evidence type="ECO:0000313" key="8">
    <source>
        <dbReference type="EMBL" id="MBP3983376.1"/>
    </source>
</evidence>
<proteinExistence type="inferred from homology"/>
<evidence type="ECO:0000256" key="1">
    <source>
        <dbReference type="ARBA" id="ARBA00004141"/>
    </source>
</evidence>
<keyword evidence="5 6" id="KW-0472">Membrane</keyword>
<comment type="function">
    <text evidence="6">Mechanosensitive channel that participates in the regulation of osmotic pressure changes within the cell, opening in response to stretch forces in the membrane lipid bilayer, without the need for other proteins. Contributes to normal resistance to hypoosmotic shock. Forms an ion channel of 1.0 nanosiemens conductance with a slight preference for anions.</text>
</comment>
<feature type="transmembrane region" description="Helical" evidence="6">
    <location>
        <begin position="29"/>
        <end position="53"/>
    </location>
</feature>
<reference evidence="8" key="1">
    <citation type="journal article" date="2016" name="Int. J. Syst. Evol. Microbiol.">
        <title>Pseudoxanthomonas helianthi sp. nov., isolated from roots of Jerusalem artichoke (Helianthus tuberosus).</title>
        <authorList>
            <person name="Kittiwongwattana C."/>
            <person name="Thawai C."/>
        </authorList>
    </citation>
    <scope>NUCLEOTIDE SEQUENCE</scope>
    <source>
        <strain evidence="8">110414</strain>
    </source>
</reference>
<dbReference type="GO" id="GO:0005886">
    <property type="term" value="C:plasma membrane"/>
    <property type="evidence" value="ECO:0007669"/>
    <property type="project" value="UniProtKB-SubCell"/>
</dbReference>
<dbReference type="Gene3D" id="2.30.30.60">
    <property type="match status" value="1"/>
</dbReference>
<dbReference type="InterPro" id="IPR010920">
    <property type="entry name" value="LSM_dom_sf"/>
</dbReference>
<dbReference type="InterPro" id="IPR011014">
    <property type="entry name" value="MscS_channel_TM-2"/>
</dbReference>
<dbReference type="SUPFAM" id="SSF82861">
    <property type="entry name" value="Mechanosensitive channel protein MscS (YggB), transmembrane region"/>
    <property type="match status" value="1"/>
</dbReference>
<reference evidence="8" key="2">
    <citation type="submission" date="2021-03" db="EMBL/GenBank/DDBJ databases">
        <authorList>
            <person name="Cao W."/>
        </authorList>
    </citation>
    <scope>NUCLEOTIDE SEQUENCE</scope>
    <source>
        <strain evidence="8">110414</strain>
    </source>
</reference>
<sequence>MSIAGPANSHPDLQRLPSLESLPFWIRDWVTVIAPLGEALLILGVAWVLRTFLRKVVQWICERYEMSPEMAVGARRVSGFLVYTAALLLILERMGVSRASLWTALTGFTAVAAIAFFAAWSVLSNVFCTLLILVIRPFRLHDHIELIENGEKPGMQGRVIDVNFIYTTLQETRADGEDITLQIPNSQFFQRTIRRWRGTSSS</sequence>
<dbReference type="AlphaFoldDB" id="A0A940X130"/>
<gene>
    <name evidence="8" type="ORF">J5837_02980</name>
</gene>
<evidence type="ECO:0000256" key="3">
    <source>
        <dbReference type="ARBA" id="ARBA00022692"/>
    </source>
</evidence>
<accession>A0A940X130</accession>
<name>A0A940X130_9GAMM</name>
<dbReference type="InterPro" id="IPR045275">
    <property type="entry name" value="MscS_archaea/bacteria_type"/>
</dbReference>
<keyword evidence="4 6" id="KW-1133">Transmembrane helix</keyword>
<dbReference type="Proteomes" id="UP000673447">
    <property type="component" value="Unassembled WGS sequence"/>
</dbReference>
<comment type="caution">
    <text evidence="8">The sequence shown here is derived from an EMBL/GenBank/DDBJ whole genome shotgun (WGS) entry which is preliminary data.</text>
</comment>
<evidence type="ECO:0000313" key="9">
    <source>
        <dbReference type="Proteomes" id="UP000673447"/>
    </source>
</evidence>
<keyword evidence="6" id="KW-0406">Ion transport</keyword>
<keyword evidence="9" id="KW-1185">Reference proteome</keyword>
<comment type="subunit">
    <text evidence="6">Homoheptamer.</text>
</comment>
<keyword evidence="6" id="KW-0407">Ion channel</keyword>
<evidence type="ECO:0000256" key="5">
    <source>
        <dbReference type="ARBA" id="ARBA00023136"/>
    </source>
</evidence>
<comment type="similarity">
    <text evidence="2 6">Belongs to the MscS (TC 1.A.23) family.</text>
</comment>
<evidence type="ECO:0000259" key="7">
    <source>
        <dbReference type="Pfam" id="PF00924"/>
    </source>
</evidence>
<protein>
    <recommendedName>
        <fullName evidence="6">Small-conductance mechanosensitive channel</fullName>
    </recommendedName>
</protein>
<keyword evidence="6" id="KW-0997">Cell inner membrane</keyword>
<comment type="subcellular location">
    <subcellularLocation>
        <location evidence="6">Cell inner membrane</location>
        <topology evidence="6">Multi-pass membrane protein</topology>
    </subcellularLocation>
    <subcellularLocation>
        <location evidence="1">Membrane</location>
        <topology evidence="1">Multi-pass membrane protein</topology>
    </subcellularLocation>
</comment>
<dbReference type="EMBL" id="JAGKTC010000001">
    <property type="protein sequence ID" value="MBP3983376.1"/>
    <property type="molecule type" value="Genomic_DNA"/>
</dbReference>
<feature type="transmembrane region" description="Helical" evidence="6">
    <location>
        <begin position="111"/>
        <end position="135"/>
    </location>
</feature>
<dbReference type="SUPFAM" id="SSF50182">
    <property type="entry name" value="Sm-like ribonucleoproteins"/>
    <property type="match status" value="1"/>
</dbReference>
<keyword evidence="6" id="KW-0813">Transport</keyword>
<comment type="caution">
    <text evidence="6">Lacks conserved residue(s) required for the propagation of feature annotation.</text>
</comment>